<dbReference type="Gene3D" id="3.40.50.1100">
    <property type="match status" value="2"/>
</dbReference>
<dbReference type="FunFam" id="3.40.50.1100:FF:000005">
    <property type="entry name" value="Threonine dehydratase catabolic"/>
    <property type="match status" value="1"/>
</dbReference>
<comment type="cofactor">
    <cofactor evidence="1">
        <name>pyridoxal 5'-phosphate</name>
        <dbReference type="ChEBI" id="CHEBI:597326"/>
    </cofactor>
</comment>
<keyword evidence="4" id="KW-0456">Lyase</keyword>
<dbReference type="PANTHER" id="PTHR48078">
    <property type="entry name" value="THREONINE DEHYDRATASE, MITOCHONDRIAL-RELATED"/>
    <property type="match status" value="1"/>
</dbReference>
<accession>A0AA37U5R1</accession>
<evidence type="ECO:0000313" key="6">
    <source>
        <dbReference type="EMBL" id="GLS88846.1"/>
    </source>
</evidence>
<evidence type="ECO:0000256" key="1">
    <source>
        <dbReference type="ARBA" id="ARBA00001933"/>
    </source>
</evidence>
<dbReference type="SUPFAM" id="SSF53686">
    <property type="entry name" value="Tryptophan synthase beta subunit-like PLP-dependent enzymes"/>
    <property type="match status" value="1"/>
</dbReference>
<dbReference type="RefSeq" id="WP_284326925.1">
    <property type="nucleotide sequence ID" value="NZ_BSPP01000021.1"/>
</dbReference>
<dbReference type="InterPro" id="IPR001926">
    <property type="entry name" value="TrpB-like_PALP"/>
</dbReference>
<name>A0AA37U5R1_9RHOB</name>
<dbReference type="GO" id="GO:0006567">
    <property type="term" value="P:L-threonine catabolic process"/>
    <property type="evidence" value="ECO:0007669"/>
    <property type="project" value="TreeGrafter"/>
</dbReference>
<keyword evidence="7" id="KW-1185">Reference proteome</keyword>
<evidence type="ECO:0000256" key="2">
    <source>
        <dbReference type="ARBA" id="ARBA00010869"/>
    </source>
</evidence>
<dbReference type="GO" id="GO:0006565">
    <property type="term" value="P:L-serine catabolic process"/>
    <property type="evidence" value="ECO:0007669"/>
    <property type="project" value="TreeGrafter"/>
</dbReference>
<evidence type="ECO:0000259" key="5">
    <source>
        <dbReference type="Pfam" id="PF00291"/>
    </source>
</evidence>
<feature type="domain" description="Tryptophan synthase beta chain-like PALP" evidence="5">
    <location>
        <begin position="16"/>
        <end position="295"/>
    </location>
</feature>
<protein>
    <submittedName>
        <fullName evidence="6">Serine/threonine dehydratase</fullName>
    </submittedName>
</protein>
<dbReference type="GO" id="GO:0003941">
    <property type="term" value="F:L-serine ammonia-lyase activity"/>
    <property type="evidence" value="ECO:0007669"/>
    <property type="project" value="TreeGrafter"/>
</dbReference>
<dbReference type="InterPro" id="IPR036052">
    <property type="entry name" value="TrpB-like_PALP_sf"/>
</dbReference>
<dbReference type="Pfam" id="PF00291">
    <property type="entry name" value="PALP"/>
    <property type="match status" value="1"/>
</dbReference>
<organism evidence="6 7">
    <name type="scientific">Cypionkella aquatica</name>
    <dbReference type="NCBI Taxonomy" id="1756042"/>
    <lineage>
        <taxon>Bacteria</taxon>
        <taxon>Pseudomonadati</taxon>
        <taxon>Pseudomonadota</taxon>
        <taxon>Alphaproteobacteria</taxon>
        <taxon>Rhodobacterales</taxon>
        <taxon>Paracoccaceae</taxon>
        <taxon>Cypionkella</taxon>
    </lineage>
</organism>
<evidence type="ECO:0000256" key="4">
    <source>
        <dbReference type="ARBA" id="ARBA00023239"/>
    </source>
</evidence>
<dbReference type="EMBL" id="BSPP01000021">
    <property type="protein sequence ID" value="GLS88846.1"/>
    <property type="molecule type" value="Genomic_DNA"/>
</dbReference>
<dbReference type="InterPro" id="IPR050147">
    <property type="entry name" value="Ser/Thr_Dehydratase"/>
</dbReference>
<proteinExistence type="inferred from homology"/>
<keyword evidence="3" id="KW-0663">Pyridoxal phosphate</keyword>
<comment type="similarity">
    <text evidence="2">Belongs to the serine/threonine dehydratase family.</text>
</comment>
<evidence type="ECO:0000313" key="7">
    <source>
        <dbReference type="Proteomes" id="UP001157355"/>
    </source>
</evidence>
<comment type="caution">
    <text evidence="6">The sequence shown here is derived from an EMBL/GenBank/DDBJ whole genome shotgun (WGS) entry which is preliminary data.</text>
</comment>
<dbReference type="GO" id="GO:0004794">
    <property type="term" value="F:threonine deaminase activity"/>
    <property type="evidence" value="ECO:0007669"/>
    <property type="project" value="TreeGrafter"/>
</dbReference>
<dbReference type="PANTHER" id="PTHR48078:SF6">
    <property type="entry name" value="L-THREONINE DEHYDRATASE CATABOLIC TDCB"/>
    <property type="match status" value="1"/>
</dbReference>
<dbReference type="Proteomes" id="UP001157355">
    <property type="component" value="Unassembled WGS sequence"/>
</dbReference>
<sequence length="311" mass="32208">MNIEMIHAAAGRLAGHARLTPLLNAPLLDRIAGRRVLVKAECLQWTGSFKYRGAWAAVSALQGTRGVIAFSSGNHAQGVALAAAQHGLSAVIVMPKDAPQVKIDNTRAYGAEVVLYDRETENRDAIGAALAEARGLVLVKPYDEPEVIAGQGSVGLEIAQQFQGDAEILVCCGGGGLSSGVALACEGKFRVRTVEPAGFDDVARSLAAGARLRNAALAGSICDAIVTPMPGEITFPILQRLCGPGLAVSDDEALRAMVLAFQHLRIVLEPGGAVALAAALFRPDLPETVVAVATGGNVDPAVFAQAMARFG</sequence>
<evidence type="ECO:0000256" key="3">
    <source>
        <dbReference type="ARBA" id="ARBA00022898"/>
    </source>
</evidence>
<gene>
    <name evidence="6" type="ORF">GCM10010873_38200</name>
</gene>
<dbReference type="AlphaFoldDB" id="A0AA37U5R1"/>
<reference evidence="6 7" key="1">
    <citation type="journal article" date="2014" name="Int. J. Syst. Evol. Microbiol.">
        <title>Complete genome sequence of Corynebacterium casei LMG S-19264T (=DSM 44701T), isolated from a smear-ripened cheese.</title>
        <authorList>
            <consortium name="US DOE Joint Genome Institute (JGI-PGF)"/>
            <person name="Walter F."/>
            <person name="Albersmeier A."/>
            <person name="Kalinowski J."/>
            <person name="Ruckert C."/>
        </authorList>
    </citation>
    <scope>NUCLEOTIDE SEQUENCE [LARGE SCALE GENOMIC DNA]</scope>
    <source>
        <strain evidence="6 7">NBRC 111766</strain>
    </source>
</reference>
<dbReference type="GO" id="GO:0009097">
    <property type="term" value="P:isoleucine biosynthetic process"/>
    <property type="evidence" value="ECO:0007669"/>
    <property type="project" value="TreeGrafter"/>
</dbReference>